<comment type="similarity">
    <text evidence="1 3">Belongs to the type-B carboxylesterase/lipase family.</text>
</comment>
<dbReference type="InterPro" id="IPR029058">
    <property type="entry name" value="AB_hydrolase_fold"/>
</dbReference>
<proteinExistence type="inferred from homology"/>
<dbReference type="PANTHER" id="PTHR43918">
    <property type="entry name" value="ACETYLCHOLINESTERASE"/>
    <property type="match status" value="1"/>
</dbReference>
<dbReference type="InterPro" id="IPR019819">
    <property type="entry name" value="Carboxylesterase_B_CS"/>
</dbReference>
<dbReference type="SUPFAM" id="SSF53474">
    <property type="entry name" value="alpha/beta-Hydrolases"/>
    <property type="match status" value="1"/>
</dbReference>
<dbReference type="PANTHER" id="PTHR43918:SF4">
    <property type="entry name" value="CARBOXYLIC ESTER HYDROLASE"/>
    <property type="match status" value="1"/>
</dbReference>
<dbReference type="EC" id="3.1.1.-" evidence="3"/>
<evidence type="ECO:0000256" key="4">
    <source>
        <dbReference type="SAM" id="SignalP"/>
    </source>
</evidence>
<dbReference type="InterPro" id="IPR019826">
    <property type="entry name" value="Carboxylesterase_B_AS"/>
</dbReference>
<evidence type="ECO:0000313" key="6">
    <source>
        <dbReference type="EMBL" id="KAF1957353.1"/>
    </source>
</evidence>
<dbReference type="EMBL" id="ML976989">
    <property type="protein sequence ID" value="KAF1957353.1"/>
    <property type="molecule type" value="Genomic_DNA"/>
</dbReference>
<dbReference type="GO" id="GO:0052689">
    <property type="term" value="F:carboxylic ester hydrolase activity"/>
    <property type="evidence" value="ECO:0007669"/>
    <property type="project" value="TreeGrafter"/>
</dbReference>
<accession>A0A6A5TWU7</accession>
<evidence type="ECO:0000259" key="5">
    <source>
        <dbReference type="Pfam" id="PF00135"/>
    </source>
</evidence>
<gene>
    <name evidence="6" type="ORF">CC80DRAFT_470547</name>
</gene>
<organism evidence="6 7">
    <name type="scientific">Byssothecium circinans</name>
    <dbReference type="NCBI Taxonomy" id="147558"/>
    <lineage>
        <taxon>Eukaryota</taxon>
        <taxon>Fungi</taxon>
        <taxon>Dikarya</taxon>
        <taxon>Ascomycota</taxon>
        <taxon>Pezizomycotina</taxon>
        <taxon>Dothideomycetes</taxon>
        <taxon>Pleosporomycetidae</taxon>
        <taxon>Pleosporales</taxon>
        <taxon>Massarineae</taxon>
        <taxon>Massarinaceae</taxon>
        <taxon>Byssothecium</taxon>
    </lineage>
</organism>
<dbReference type="Pfam" id="PF00135">
    <property type="entry name" value="COesterase"/>
    <property type="match status" value="1"/>
</dbReference>
<dbReference type="PROSITE" id="PS00122">
    <property type="entry name" value="CARBOXYLESTERASE_B_1"/>
    <property type="match status" value="1"/>
</dbReference>
<dbReference type="InterPro" id="IPR002018">
    <property type="entry name" value="CarbesteraseB"/>
</dbReference>
<dbReference type="AlphaFoldDB" id="A0A6A5TWU7"/>
<evidence type="ECO:0000256" key="1">
    <source>
        <dbReference type="ARBA" id="ARBA00005964"/>
    </source>
</evidence>
<keyword evidence="4" id="KW-0732">Signal</keyword>
<feature type="signal peptide" evidence="4">
    <location>
        <begin position="1"/>
        <end position="15"/>
    </location>
</feature>
<keyword evidence="7" id="KW-1185">Reference proteome</keyword>
<evidence type="ECO:0000256" key="3">
    <source>
        <dbReference type="RuleBase" id="RU361235"/>
    </source>
</evidence>
<sequence>MKVTDLLLLALPVSALTLQKKASYVSNEAPTVKLRNGTYQGVSSPEYQQDFFLGIPFAQPPVGDLRFRNPKPLNTSWEDSRNATQFSRACVGYGYAHVEFEVSEDCLYLNVIRPSGINNSDSGLPVAVWIHGGAFSQGSGIDRRQNLSFVVQESVAHGTPMLGVTINYRLAAWGFLSGYEASEDSGSNHGIRDQRLALEWIQENIAAFGGDPKKVTIWGQSAGAASVGLHITAYDGRDDGLFRSGIMQSGAPAYFGDQSRTEYYQGLYRNLTSSVACNGTSDSLACLRKVPYTDLNAALNTTAFQRVWWPQIDGDIIKRHSSQQLAEGSFIHVPILIGATTDEGTSFTPPGANSTEIVGRQILASETAPRMNASFLEKILAVYPDDPSQNLLANLGPTFRPGPPEGLQYRRAVTYHSDAMFIAHRRGSCQTWASFNLTAYCFRFNAIPAWADQLDGAAHFVDVAFSMLALSGDGYAPYRKPPFEGKPKSYTDLARLMSNDFISFVTNGHVKWEGREAFGVPEWPQYSLLEPRDFVYDANVTSFVEPDTFREEAIALINSAALEVYGR</sequence>
<evidence type="ECO:0000313" key="7">
    <source>
        <dbReference type="Proteomes" id="UP000800035"/>
    </source>
</evidence>
<protein>
    <recommendedName>
        <fullName evidence="3">Carboxylic ester hydrolase</fullName>
        <ecNumber evidence="3">3.1.1.-</ecNumber>
    </recommendedName>
</protein>
<dbReference type="Proteomes" id="UP000800035">
    <property type="component" value="Unassembled WGS sequence"/>
</dbReference>
<feature type="domain" description="Carboxylesterase type B" evidence="5">
    <location>
        <begin position="29"/>
        <end position="527"/>
    </location>
</feature>
<dbReference type="Gene3D" id="3.40.50.1820">
    <property type="entry name" value="alpha/beta hydrolase"/>
    <property type="match status" value="1"/>
</dbReference>
<name>A0A6A5TWU7_9PLEO</name>
<feature type="chain" id="PRO_5025503925" description="Carboxylic ester hydrolase" evidence="4">
    <location>
        <begin position="16"/>
        <end position="567"/>
    </location>
</feature>
<dbReference type="OrthoDB" id="408631at2759"/>
<dbReference type="InterPro" id="IPR050654">
    <property type="entry name" value="AChE-related_enzymes"/>
</dbReference>
<keyword evidence="2 3" id="KW-0378">Hydrolase</keyword>
<dbReference type="PROSITE" id="PS00941">
    <property type="entry name" value="CARBOXYLESTERASE_B_2"/>
    <property type="match status" value="1"/>
</dbReference>
<reference evidence="6" key="1">
    <citation type="journal article" date="2020" name="Stud. Mycol.">
        <title>101 Dothideomycetes genomes: a test case for predicting lifestyles and emergence of pathogens.</title>
        <authorList>
            <person name="Haridas S."/>
            <person name="Albert R."/>
            <person name="Binder M."/>
            <person name="Bloem J."/>
            <person name="Labutti K."/>
            <person name="Salamov A."/>
            <person name="Andreopoulos B."/>
            <person name="Baker S."/>
            <person name="Barry K."/>
            <person name="Bills G."/>
            <person name="Bluhm B."/>
            <person name="Cannon C."/>
            <person name="Castanera R."/>
            <person name="Culley D."/>
            <person name="Daum C."/>
            <person name="Ezra D."/>
            <person name="Gonzalez J."/>
            <person name="Henrissat B."/>
            <person name="Kuo A."/>
            <person name="Liang C."/>
            <person name="Lipzen A."/>
            <person name="Lutzoni F."/>
            <person name="Magnuson J."/>
            <person name="Mondo S."/>
            <person name="Nolan M."/>
            <person name="Ohm R."/>
            <person name="Pangilinan J."/>
            <person name="Park H.-J."/>
            <person name="Ramirez L."/>
            <person name="Alfaro M."/>
            <person name="Sun H."/>
            <person name="Tritt A."/>
            <person name="Yoshinaga Y."/>
            <person name="Zwiers L.-H."/>
            <person name="Turgeon B."/>
            <person name="Goodwin S."/>
            <person name="Spatafora J."/>
            <person name="Crous P."/>
            <person name="Grigoriev I."/>
        </authorList>
    </citation>
    <scope>NUCLEOTIDE SEQUENCE</scope>
    <source>
        <strain evidence="6">CBS 675.92</strain>
    </source>
</reference>
<evidence type="ECO:0000256" key="2">
    <source>
        <dbReference type="ARBA" id="ARBA00022801"/>
    </source>
</evidence>